<dbReference type="SUPFAM" id="SSF47473">
    <property type="entry name" value="EF-hand"/>
    <property type="match status" value="1"/>
</dbReference>
<dbReference type="InterPro" id="IPR002048">
    <property type="entry name" value="EF_hand_dom"/>
</dbReference>
<comment type="caution">
    <text evidence="4">The sequence shown here is derived from an EMBL/GenBank/DDBJ whole genome shotgun (WGS) entry which is preliminary data.</text>
</comment>
<dbReference type="GO" id="GO:0016460">
    <property type="term" value="C:myosin II complex"/>
    <property type="evidence" value="ECO:0007669"/>
    <property type="project" value="TreeGrafter"/>
</dbReference>
<evidence type="ECO:0000256" key="1">
    <source>
        <dbReference type="ARBA" id="ARBA00020786"/>
    </source>
</evidence>
<dbReference type="Proteomes" id="UP001295423">
    <property type="component" value="Unassembled WGS sequence"/>
</dbReference>
<keyword evidence="5" id="KW-1185">Reference proteome</keyword>
<evidence type="ECO:0000259" key="3">
    <source>
        <dbReference type="PROSITE" id="PS50222"/>
    </source>
</evidence>
<dbReference type="AlphaFoldDB" id="A0AAD2CMY4"/>
<evidence type="ECO:0000313" key="5">
    <source>
        <dbReference type="Proteomes" id="UP001295423"/>
    </source>
</evidence>
<organism evidence="4 5">
    <name type="scientific">Cylindrotheca closterium</name>
    <dbReference type="NCBI Taxonomy" id="2856"/>
    <lineage>
        <taxon>Eukaryota</taxon>
        <taxon>Sar</taxon>
        <taxon>Stramenopiles</taxon>
        <taxon>Ochrophyta</taxon>
        <taxon>Bacillariophyta</taxon>
        <taxon>Bacillariophyceae</taxon>
        <taxon>Bacillariophycidae</taxon>
        <taxon>Bacillariales</taxon>
        <taxon>Bacillariaceae</taxon>
        <taxon>Cylindrotheca</taxon>
    </lineage>
</organism>
<dbReference type="CDD" id="cd00051">
    <property type="entry name" value="EFh"/>
    <property type="match status" value="1"/>
</dbReference>
<proteinExistence type="predicted"/>
<accession>A0AAD2CMY4</accession>
<name>A0AAD2CMY4_9STRA</name>
<sequence length="140" mass="15322">MKVNEKEIQMTFNTYAKGGSIAAKDFNKVIRAVGLNPTEASAAELKKKAGGGACDFDAFKKVVVPEMEKAKDNVDEIIDSFSVFDQDGSGLIPVTEFRHVLCTMGEALSQEEMAEVMSEVEPADGKIDYREFSNLIFGDE</sequence>
<dbReference type="PANTHER" id="PTHR23048">
    <property type="entry name" value="MYOSIN LIGHT CHAIN 1, 3"/>
    <property type="match status" value="1"/>
</dbReference>
<dbReference type="Pfam" id="PF13499">
    <property type="entry name" value="EF-hand_7"/>
    <property type="match status" value="1"/>
</dbReference>
<reference evidence="4" key="1">
    <citation type="submission" date="2023-08" db="EMBL/GenBank/DDBJ databases">
        <authorList>
            <person name="Audoor S."/>
            <person name="Bilcke G."/>
        </authorList>
    </citation>
    <scope>NUCLEOTIDE SEQUENCE</scope>
</reference>
<feature type="domain" description="EF-hand" evidence="3">
    <location>
        <begin position="72"/>
        <end position="107"/>
    </location>
</feature>
<dbReference type="GO" id="GO:0005509">
    <property type="term" value="F:calcium ion binding"/>
    <property type="evidence" value="ECO:0007669"/>
    <property type="project" value="InterPro"/>
</dbReference>
<dbReference type="PROSITE" id="PS50222">
    <property type="entry name" value="EF_HAND_2"/>
    <property type="match status" value="1"/>
</dbReference>
<dbReference type="InterPro" id="IPR011992">
    <property type="entry name" value="EF-hand-dom_pair"/>
</dbReference>
<keyword evidence="2" id="KW-0677">Repeat</keyword>
<protein>
    <recommendedName>
        <fullName evidence="1">Calmodulin</fullName>
    </recommendedName>
</protein>
<evidence type="ECO:0000313" key="4">
    <source>
        <dbReference type="EMBL" id="CAJ1929880.1"/>
    </source>
</evidence>
<dbReference type="InterPro" id="IPR050230">
    <property type="entry name" value="CALM/Myosin/TropC-like"/>
</dbReference>
<dbReference type="EMBL" id="CAKOGP040000100">
    <property type="protein sequence ID" value="CAJ1929880.1"/>
    <property type="molecule type" value="Genomic_DNA"/>
</dbReference>
<dbReference type="Gene3D" id="1.10.238.10">
    <property type="entry name" value="EF-hand"/>
    <property type="match status" value="2"/>
</dbReference>
<dbReference type="FunFam" id="1.10.238.10:FF:000001">
    <property type="entry name" value="Calmodulin 1"/>
    <property type="match status" value="1"/>
</dbReference>
<dbReference type="PANTHER" id="PTHR23048:SF0">
    <property type="entry name" value="CALMODULIN LIKE 3"/>
    <property type="match status" value="1"/>
</dbReference>
<evidence type="ECO:0000256" key="2">
    <source>
        <dbReference type="ARBA" id="ARBA00022737"/>
    </source>
</evidence>
<gene>
    <name evidence="4" type="ORF">CYCCA115_LOCUS1786</name>
</gene>